<dbReference type="PATRIC" id="fig|303541.3.peg.857"/>
<sequence>MIEDDTRQTIKFVAWLIGIIIFLYAASVLIFYKASTPERNETKQLNQIALAKSPITKIEKNYHLDRGVNSYSLKGSSKNRQQYYFIYLPGSKKGYLLSAKKGVSEAKVRSSYQAQNPNNKITKVNLGWYNNRAVWEVTAKDPADHYQYQLYEFKNGNLLG</sequence>
<dbReference type="EMBL" id="JXLG01000005">
    <property type="protein sequence ID" value="KJY61417.1"/>
    <property type="molecule type" value="Genomic_DNA"/>
</dbReference>
<dbReference type="RefSeq" id="WP_046306890.1">
    <property type="nucleotide sequence ID" value="NZ_BMCV01000001.1"/>
</dbReference>
<proteinExistence type="predicted"/>
<reference evidence="2 3" key="1">
    <citation type="submission" date="2015-01" db="EMBL/GenBank/DDBJ databases">
        <title>Comparative genomics of the lactic acid bacteria isolated from the honey bee gut.</title>
        <authorList>
            <person name="Ellegaard K.M."/>
            <person name="Tamarit D."/>
            <person name="Javelind E."/>
            <person name="Olofsson T."/>
            <person name="Andersson S.G."/>
            <person name="Vasquez A."/>
        </authorList>
    </citation>
    <scope>NUCLEOTIDE SEQUENCE [LARGE SCALE GENOMIC DNA]</scope>
    <source>
        <strain evidence="2 3">Hma11</strain>
    </source>
</reference>
<evidence type="ECO:0000313" key="2">
    <source>
        <dbReference type="EMBL" id="KJY61417.1"/>
    </source>
</evidence>
<dbReference type="Proteomes" id="UP000033682">
    <property type="component" value="Unassembled WGS sequence"/>
</dbReference>
<gene>
    <name evidence="2" type="ORF">JF72_07000</name>
</gene>
<dbReference type="OrthoDB" id="2242521at2"/>
<comment type="caution">
    <text evidence="2">The sequence shown here is derived from an EMBL/GenBank/DDBJ whole genome shotgun (WGS) entry which is preliminary data.</text>
</comment>
<feature type="transmembrane region" description="Helical" evidence="1">
    <location>
        <begin position="12"/>
        <end position="32"/>
    </location>
</feature>
<evidence type="ECO:0000313" key="3">
    <source>
        <dbReference type="Proteomes" id="UP000033682"/>
    </source>
</evidence>
<dbReference type="AlphaFoldDB" id="A0A0F4LRJ5"/>
<evidence type="ECO:0000256" key="1">
    <source>
        <dbReference type="SAM" id="Phobius"/>
    </source>
</evidence>
<dbReference type="InterPro" id="IPR046350">
    <property type="entry name" value="Cystatin_sf"/>
</dbReference>
<dbReference type="STRING" id="303541.JF72_07000"/>
<dbReference type="HOGENOM" id="CLU_114070_1_0_9"/>
<name>A0A0F4LRJ5_9LACO</name>
<keyword evidence="1" id="KW-0472">Membrane</keyword>
<keyword evidence="3" id="KW-1185">Reference proteome</keyword>
<keyword evidence="1" id="KW-1133">Transmembrane helix</keyword>
<evidence type="ECO:0008006" key="4">
    <source>
        <dbReference type="Google" id="ProtNLM"/>
    </source>
</evidence>
<accession>A0A0F4LRJ5</accession>
<dbReference type="Gene3D" id="3.10.450.40">
    <property type="match status" value="1"/>
</dbReference>
<dbReference type="SUPFAM" id="SSF54403">
    <property type="entry name" value="Cystatin/monellin"/>
    <property type="match status" value="1"/>
</dbReference>
<protein>
    <recommendedName>
        <fullName evidence="4">DUF5590 domain-containing protein</fullName>
    </recommendedName>
</protein>
<keyword evidence="1" id="KW-0812">Transmembrane</keyword>
<organism evidence="2 3">
    <name type="scientific">Lactobacillus apis</name>
    <dbReference type="NCBI Taxonomy" id="303541"/>
    <lineage>
        <taxon>Bacteria</taxon>
        <taxon>Bacillati</taxon>
        <taxon>Bacillota</taxon>
        <taxon>Bacilli</taxon>
        <taxon>Lactobacillales</taxon>
        <taxon>Lactobacillaceae</taxon>
        <taxon>Lactobacillus</taxon>
    </lineage>
</organism>